<dbReference type="Pfam" id="PF00889">
    <property type="entry name" value="EF_TS"/>
    <property type="match status" value="1"/>
</dbReference>
<protein>
    <recommendedName>
        <fullName evidence="2 6">Elongation factor Ts</fullName>
        <shortName evidence="6">EF-Ts</shortName>
    </recommendedName>
</protein>
<evidence type="ECO:0000256" key="6">
    <source>
        <dbReference type="HAMAP-Rule" id="MF_00050"/>
    </source>
</evidence>
<evidence type="ECO:0000256" key="5">
    <source>
        <dbReference type="ARBA" id="ARBA00025453"/>
    </source>
</evidence>
<dbReference type="PROSITE" id="PS01127">
    <property type="entry name" value="EF_TS_2"/>
    <property type="match status" value="1"/>
</dbReference>
<organism evidence="10 11">
    <name type="scientific">Candidatus Galligastranaerophilus intestinavium</name>
    <dbReference type="NCBI Taxonomy" id="2840836"/>
    <lineage>
        <taxon>Bacteria</taxon>
        <taxon>Candidatus Galligastranaerophilus</taxon>
    </lineage>
</organism>
<dbReference type="HAMAP" id="MF_00050">
    <property type="entry name" value="EF_Ts"/>
    <property type="match status" value="1"/>
</dbReference>
<dbReference type="EMBL" id="DVJQ01000032">
    <property type="protein sequence ID" value="HIS74109.1"/>
    <property type="molecule type" value="Genomic_DNA"/>
</dbReference>
<dbReference type="PANTHER" id="PTHR11741">
    <property type="entry name" value="ELONGATION FACTOR TS"/>
    <property type="match status" value="1"/>
</dbReference>
<dbReference type="InterPro" id="IPR018101">
    <property type="entry name" value="Transl_elong_Ts_CS"/>
</dbReference>
<dbReference type="CDD" id="cd14275">
    <property type="entry name" value="UBA_EF-Ts"/>
    <property type="match status" value="1"/>
</dbReference>
<evidence type="ECO:0000256" key="2">
    <source>
        <dbReference type="ARBA" id="ARBA00016956"/>
    </source>
</evidence>
<dbReference type="Gene3D" id="1.10.286.20">
    <property type="match status" value="1"/>
</dbReference>
<keyword evidence="3 6" id="KW-0251">Elongation factor</keyword>
<reference evidence="10" key="1">
    <citation type="submission" date="2020-10" db="EMBL/GenBank/DDBJ databases">
        <authorList>
            <person name="Gilroy R."/>
        </authorList>
    </citation>
    <scope>NUCLEOTIDE SEQUENCE</scope>
    <source>
        <strain evidence="10">CHK152-2871</strain>
    </source>
</reference>
<name>A0A9D1JX50_9BACT</name>
<dbReference type="Gene3D" id="3.30.479.20">
    <property type="entry name" value="Elongation factor Ts, dimerisation domain"/>
    <property type="match status" value="2"/>
</dbReference>
<dbReference type="Gene3D" id="1.10.8.10">
    <property type="entry name" value="DNA helicase RuvA subunit, C-terminal domain"/>
    <property type="match status" value="1"/>
</dbReference>
<comment type="similarity">
    <text evidence="1 6 7">Belongs to the EF-Ts family.</text>
</comment>
<dbReference type="Proteomes" id="UP000886865">
    <property type="component" value="Unassembled WGS sequence"/>
</dbReference>
<dbReference type="FunFam" id="1.10.8.10:FF:000001">
    <property type="entry name" value="Elongation factor Ts"/>
    <property type="match status" value="1"/>
</dbReference>
<feature type="region of interest" description="Involved in Mg(2+) ion dislocation from EF-Tu" evidence="6">
    <location>
        <begin position="79"/>
        <end position="82"/>
    </location>
</feature>
<evidence type="ECO:0000313" key="10">
    <source>
        <dbReference type="EMBL" id="HIS74109.1"/>
    </source>
</evidence>
<keyword evidence="6" id="KW-0963">Cytoplasm</keyword>
<feature type="domain" description="Translation elongation factor EFTs/EF1B dimerisation" evidence="9">
    <location>
        <begin position="70"/>
        <end position="276"/>
    </location>
</feature>
<dbReference type="PANTHER" id="PTHR11741:SF10">
    <property type="entry name" value="POLYPROTEIN OF EF-TS, CHLOROPLASTIC"/>
    <property type="match status" value="1"/>
</dbReference>
<dbReference type="SUPFAM" id="SSF54713">
    <property type="entry name" value="Elongation factor Ts (EF-Ts), dimerisation domain"/>
    <property type="match status" value="2"/>
</dbReference>
<dbReference type="InterPro" id="IPR036402">
    <property type="entry name" value="EF-Ts_dimer_sf"/>
</dbReference>
<evidence type="ECO:0000259" key="9">
    <source>
        <dbReference type="Pfam" id="PF00889"/>
    </source>
</evidence>
<dbReference type="GO" id="GO:0005737">
    <property type="term" value="C:cytoplasm"/>
    <property type="evidence" value="ECO:0007669"/>
    <property type="project" value="UniProtKB-SubCell"/>
</dbReference>
<dbReference type="InterPro" id="IPR014039">
    <property type="entry name" value="Transl_elong_EFTs/EF1B_dimer"/>
</dbReference>
<dbReference type="PROSITE" id="PS01126">
    <property type="entry name" value="EF_TS_1"/>
    <property type="match status" value="1"/>
</dbReference>
<comment type="caution">
    <text evidence="10">The sequence shown here is derived from an EMBL/GenBank/DDBJ whole genome shotgun (WGS) entry which is preliminary data.</text>
</comment>
<reference evidence="10" key="2">
    <citation type="journal article" date="2021" name="PeerJ">
        <title>Extensive microbial diversity within the chicken gut microbiome revealed by metagenomics and culture.</title>
        <authorList>
            <person name="Gilroy R."/>
            <person name="Ravi A."/>
            <person name="Getino M."/>
            <person name="Pursley I."/>
            <person name="Horton D.L."/>
            <person name="Alikhan N.F."/>
            <person name="Baker D."/>
            <person name="Gharbi K."/>
            <person name="Hall N."/>
            <person name="Watson M."/>
            <person name="Adriaenssens E.M."/>
            <person name="Foster-Nyarko E."/>
            <person name="Jarju S."/>
            <person name="Secka A."/>
            <person name="Antonio M."/>
            <person name="Oren A."/>
            <person name="Chaudhuri R.R."/>
            <person name="La Ragione R."/>
            <person name="Hildebrand F."/>
            <person name="Pallen M.J."/>
        </authorList>
    </citation>
    <scope>NUCLEOTIDE SEQUENCE</scope>
    <source>
        <strain evidence="10">CHK152-2871</strain>
    </source>
</reference>
<evidence type="ECO:0000256" key="8">
    <source>
        <dbReference type="RuleBase" id="RU000643"/>
    </source>
</evidence>
<dbReference type="GO" id="GO:0003746">
    <property type="term" value="F:translation elongation factor activity"/>
    <property type="evidence" value="ECO:0007669"/>
    <property type="project" value="UniProtKB-UniRule"/>
</dbReference>
<proteinExistence type="inferred from homology"/>
<dbReference type="NCBIfam" id="TIGR00116">
    <property type="entry name" value="tsf"/>
    <property type="match status" value="1"/>
</dbReference>
<sequence length="295" mass="32897">MEIKASMVKELRDKTGAGMMDAKKALVEAQGDMEKAAELLRQKGIASADKKMSRIAAEGVVASFIEDKVGAMVEMNCETDFVAKNENFKDLANMMAQAVAKLNPKSVEEMLEMDCPVCKKKIDDVIKEQIAKIGEKITIRRFVRYEAPCCVSTYIHNGKIGVLLETKCEGACTDETKTIAKDICLHIASSAPEFVSRDQIPQSVIDEETRIEMGKEDLANKPEAIRAKIVEGRVNKQMAHKVLLEQPFVKNPDETIEQLIKGKLSIVRFDRFVLGEGLEKRQDNFAQEVMNQIKG</sequence>
<accession>A0A9D1JX50</accession>
<dbReference type="InterPro" id="IPR009060">
    <property type="entry name" value="UBA-like_sf"/>
</dbReference>
<dbReference type="SUPFAM" id="SSF46934">
    <property type="entry name" value="UBA-like"/>
    <property type="match status" value="1"/>
</dbReference>
<evidence type="ECO:0000313" key="11">
    <source>
        <dbReference type="Proteomes" id="UP000886865"/>
    </source>
</evidence>
<evidence type="ECO:0000256" key="1">
    <source>
        <dbReference type="ARBA" id="ARBA00005532"/>
    </source>
</evidence>
<evidence type="ECO:0000256" key="3">
    <source>
        <dbReference type="ARBA" id="ARBA00022768"/>
    </source>
</evidence>
<dbReference type="AlphaFoldDB" id="A0A9D1JX50"/>
<keyword evidence="4 6" id="KW-0648">Protein biosynthesis</keyword>
<evidence type="ECO:0000256" key="4">
    <source>
        <dbReference type="ARBA" id="ARBA00022917"/>
    </source>
</evidence>
<comment type="subcellular location">
    <subcellularLocation>
        <location evidence="6 8">Cytoplasm</location>
    </subcellularLocation>
</comment>
<gene>
    <name evidence="6" type="primary">tsf</name>
    <name evidence="10" type="ORF">IAA86_03705</name>
</gene>
<dbReference type="FunFam" id="1.10.286.20:FF:000001">
    <property type="entry name" value="Elongation factor Ts"/>
    <property type="match status" value="1"/>
</dbReference>
<evidence type="ECO:0000256" key="7">
    <source>
        <dbReference type="RuleBase" id="RU000642"/>
    </source>
</evidence>
<dbReference type="InterPro" id="IPR001816">
    <property type="entry name" value="Transl_elong_EFTs/EF1B"/>
</dbReference>
<comment type="function">
    <text evidence="5 6 7">Associates with the EF-Tu.GDP complex and induces the exchange of GDP to GTP. It remains bound to the aminoacyl-tRNA.EF-Tu.GTP complex up to the GTP hydrolysis stage on the ribosome.</text>
</comment>